<dbReference type="Pfam" id="PF04055">
    <property type="entry name" value="Radical_SAM"/>
    <property type="match status" value="1"/>
</dbReference>
<dbReference type="InterPro" id="IPR048641">
    <property type="entry name" value="RlmN_N"/>
</dbReference>
<dbReference type="InterPro" id="IPR027492">
    <property type="entry name" value="RNA_MTrfase_RlmN"/>
</dbReference>
<keyword evidence="4" id="KW-0819">tRNA processing</keyword>
<keyword evidence="7" id="KW-0808">Transferase</keyword>
<keyword evidence="5" id="KW-1015">Disulfide bond</keyword>
<dbReference type="InterPro" id="IPR040072">
    <property type="entry name" value="Methyltransferase_A"/>
</dbReference>
<dbReference type="EMBL" id="JABXWD010000277">
    <property type="protein sequence ID" value="MBV6342546.1"/>
    <property type="molecule type" value="Genomic_DNA"/>
</dbReference>
<accession>A0ABS6S153</accession>
<dbReference type="PANTHER" id="PTHR30544:SF5">
    <property type="entry name" value="RADICAL SAM CORE DOMAIN-CONTAINING PROTEIN"/>
    <property type="match status" value="1"/>
</dbReference>
<dbReference type="Proteomes" id="UP001196980">
    <property type="component" value="Unassembled WGS sequence"/>
</dbReference>
<evidence type="ECO:0000256" key="1">
    <source>
        <dbReference type="ARBA" id="ARBA00001966"/>
    </source>
</evidence>
<organism evidence="7 8">
    <name type="scientific">Candidatus Magnetobacterium casense</name>
    <dbReference type="NCBI Taxonomy" id="1455061"/>
    <lineage>
        <taxon>Bacteria</taxon>
        <taxon>Pseudomonadati</taxon>
        <taxon>Nitrospirota</taxon>
        <taxon>Thermodesulfovibrionia</taxon>
        <taxon>Thermodesulfovibrionales</taxon>
        <taxon>Candidatus Magnetobacteriaceae</taxon>
        <taxon>Candidatus Magnetobacterium</taxon>
    </lineage>
</organism>
<comment type="caution">
    <text evidence="7">The sequence shown here is derived from an EMBL/GenBank/DDBJ whole genome shotgun (WGS) entry which is preliminary data.</text>
</comment>
<dbReference type="GO" id="GO:0008168">
    <property type="term" value="F:methyltransferase activity"/>
    <property type="evidence" value="ECO:0007669"/>
    <property type="project" value="UniProtKB-KW"/>
</dbReference>
<dbReference type="InterPro" id="IPR004383">
    <property type="entry name" value="rRNA_lsu_MTrfase_RlmN/Cfr"/>
</dbReference>
<dbReference type="NCBIfam" id="TIGR00048">
    <property type="entry name" value="rRNA_mod_RlmN"/>
    <property type="match status" value="1"/>
</dbReference>
<reference evidence="7 8" key="1">
    <citation type="journal article" date="2020" name="J Geophys Res Biogeosci">
        <title>Magnetotaxis as an Adaptation to Enable Bacterial Shuttling of Microbial Sulfur and Sulfur Cycling Across Aquatic Oxic#Anoxic Interfaces.</title>
        <authorList>
            <person name="Li J."/>
            <person name="Liu P."/>
            <person name="Wang J."/>
            <person name="Roberts A.P."/>
            <person name="Pan Y."/>
        </authorList>
    </citation>
    <scope>NUCLEOTIDE SEQUENCE [LARGE SCALE GENOMIC DNA]</scope>
    <source>
        <strain evidence="7 8">MYR-1_YQ</strain>
    </source>
</reference>
<evidence type="ECO:0000256" key="3">
    <source>
        <dbReference type="ARBA" id="ARBA00022552"/>
    </source>
</evidence>
<dbReference type="PROSITE" id="PS51918">
    <property type="entry name" value="RADICAL_SAM"/>
    <property type="match status" value="1"/>
</dbReference>
<dbReference type="GO" id="GO:0032259">
    <property type="term" value="P:methylation"/>
    <property type="evidence" value="ECO:0007669"/>
    <property type="project" value="UniProtKB-KW"/>
</dbReference>
<comment type="cofactor">
    <cofactor evidence="1">
        <name>[4Fe-4S] cluster</name>
        <dbReference type="ChEBI" id="CHEBI:49883"/>
    </cofactor>
</comment>
<evidence type="ECO:0000313" key="8">
    <source>
        <dbReference type="Proteomes" id="UP001196980"/>
    </source>
</evidence>
<sequence length="315" mass="35200">MSERPEKVNLKALTQEGVADFFARCKLPPYRVRQLNHWMYEKRVTDIDGITEFSKSLRQDLGALAYIGNLDIVQSRTSLDGTTKYLLQLEDGQHIEAVLIPDAERLTLCISSQVGCRMGCRFCLTATVGFKRNLLAYEIADQVTTVQRHIASSRALPESGSGITNVVLMGMGEPLDNFDEVVGALWRLTNDLGLSKRHITLSTCGIVPRMLKLYRDAPEVNLAVSLNATTNQIRSAIMPVNNRYAMQELLRTCRLIPLTHRQRITFEYVLLGGVNDSEDDALRLYTLLKGIPAKVNLIPFNEYGDATCGEGYVSL</sequence>
<dbReference type="PANTHER" id="PTHR30544">
    <property type="entry name" value="23S RRNA METHYLTRANSFERASE"/>
    <property type="match status" value="1"/>
</dbReference>
<dbReference type="InterPro" id="IPR007197">
    <property type="entry name" value="rSAM"/>
</dbReference>
<gene>
    <name evidence="7" type="primary">rlmN</name>
    <name evidence="7" type="ORF">HWQ67_13220</name>
</gene>
<dbReference type="Pfam" id="PF21016">
    <property type="entry name" value="RlmN_N"/>
    <property type="match status" value="1"/>
</dbReference>
<dbReference type="EC" id="2.1.1.192" evidence="7"/>
<keyword evidence="8" id="KW-1185">Reference proteome</keyword>
<evidence type="ECO:0000256" key="2">
    <source>
        <dbReference type="ARBA" id="ARBA00007544"/>
    </source>
</evidence>
<dbReference type="PIRSF" id="PIRSF006004">
    <property type="entry name" value="CHP00048"/>
    <property type="match status" value="1"/>
</dbReference>
<name>A0ABS6S153_9BACT</name>
<dbReference type="RefSeq" id="WP_218253162.1">
    <property type="nucleotide sequence ID" value="NZ_JABXWD010000277.1"/>
</dbReference>
<evidence type="ECO:0000313" key="7">
    <source>
        <dbReference type="EMBL" id="MBV6342546.1"/>
    </source>
</evidence>
<dbReference type="SFLD" id="SFLDS00029">
    <property type="entry name" value="Radical_SAM"/>
    <property type="match status" value="1"/>
</dbReference>
<protein>
    <submittedName>
        <fullName evidence="7">23S rRNA (Adenine(2503)-C(2))-methyltransferase RlmN</fullName>
        <ecNumber evidence="7">2.1.1.192</ecNumber>
    </submittedName>
</protein>
<feature type="domain" description="Radical SAM core" evidence="6">
    <location>
        <begin position="102"/>
        <end position="315"/>
    </location>
</feature>
<comment type="similarity">
    <text evidence="2">Belongs to the radical SAM superfamily. RlmN family.</text>
</comment>
<keyword evidence="7" id="KW-0489">Methyltransferase</keyword>
<evidence type="ECO:0000256" key="4">
    <source>
        <dbReference type="ARBA" id="ARBA00022694"/>
    </source>
</evidence>
<evidence type="ECO:0000259" key="6">
    <source>
        <dbReference type="PROSITE" id="PS51918"/>
    </source>
</evidence>
<keyword evidence="3" id="KW-0698">rRNA processing</keyword>
<proteinExistence type="inferred from homology"/>
<evidence type="ECO:0000256" key="5">
    <source>
        <dbReference type="ARBA" id="ARBA00023157"/>
    </source>
</evidence>